<name>A0A9W4HWS2_PENOL</name>
<dbReference type="PANTHER" id="PTHR42774:SF3">
    <property type="entry name" value="KETOHEXOKINASE"/>
    <property type="match status" value="1"/>
</dbReference>
<dbReference type="EMBL" id="CAJVOS010000039">
    <property type="protein sequence ID" value="CAG8184449.1"/>
    <property type="molecule type" value="Genomic_DNA"/>
</dbReference>
<accession>A0A9W4HWS2</accession>
<dbReference type="InterPro" id="IPR029056">
    <property type="entry name" value="Ribokinase-like"/>
</dbReference>
<dbReference type="Proteomes" id="UP001153618">
    <property type="component" value="Unassembled WGS sequence"/>
</dbReference>
<gene>
    <name evidence="1" type="ORF">POLS_LOCUS7038</name>
</gene>
<evidence type="ECO:0008006" key="3">
    <source>
        <dbReference type="Google" id="ProtNLM"/>
    </source>
</evidence>
<dbReference type="AlphaFoldDB" id="A0A9W4HWS2"/>
<evidence type="ECO:0000313" key="2">
    <source>
        <dbReference type="Proteomes" id="UP001153618"/>
    </source>
</evidence>
<organism evidence="1 2">
    <name type="scientific">Penicillium olsonii</name>
    <dbReference type="NCBI Taxonomy" id="99116"/>
    <lineage>
        <taxon>Eukaryota</taxon>
        <taxon>Fungi</taxon>
        <taxon>Dikarya</taxon>
        <taxon>Ascomycota</taxon>
        <taxon>Pezizomycotina</taxon>
        <taxon>Eurotiomycetes</taxon>
        <taxon>Eurotiomycetidae</taxon>
        <taxon>Eurotiales</taxon>
        <taxon>Aspergillaceae</taxon>
        <taxon>Penicillium</taxon>
    </lineage>
</organism>
<proteinExistence type="predicted"/>
<dbReference type="SUPFAM" id="SSF53613">
    <property type="entry name" value="Ribokinase-like"/>
    <property type="match status" value="1"/>
</dbReference>
<keyword evidence="2" id="KW-1185">Reference proteome</keyword>
<dbReference type="InterPro" id="IPR052562">
    <property type="entry name" value="Ketohexokinase-related"/>
</dbReference>
<sequence length="283" mass="31580">MTLVAIGACYIDTILTVPYYPDEDEKLRSSSLCRRRGGNCPNSLEVLGQLLQHGPRREGSTLSLICVLPSASSVSSNRIQEGLGDMVEIKNCIYRERFSEPASSYIIMSQASGSRTIVNYNELPEMRCDEFESAIEPFHTAAEVPWFHFEVCSTRILRVPQMVRHTKDTLTLNKGRVPEVTIECIRYIRHRFPEASVSVEIEKPGRPGLQQLAEVADVVIYSKGWALNKGYTTAEDCLRKQMPKTRQASLLCCTWGDDGAAALEPTTGDFAHVPAHTVEQVVE</sequence>
<reference evidence="1" key="1">
    <citation type="submission" date="2021-07" db="EMBL/GenBank/DDBJ databases">
        <authorList>
            <person name="Branca A.L. A."/>
        </authorList>
    </citation>
    <scope>NUCLEOTIDE SEQUENCE</scope>
</reference>
<dbReference type="Gene3D" id="3.40.1190.20">
    <property type="match status" value="1"/>
</dbReference>
<dbReference type="PANTHER" id="PTHR42774">
    <property type="entry name" value="PHOSPHOTRANSFERASE SYSTEM TRANSPORT PROTEIN"/>
    <property type="match status" value="1"/>
</dbReference>
<evidence type="ECO:0000313" key="1">
    <source>
        <dbReference type="EMBL" id="CAG8184449.1"/>
    </source>
</evidence>
<protein>
    <recommendedName>
        <fullName evidence="3">Ketohexokinase</fullName>
    </recommendedName>
</protein>
<dbReference type="OrthoDB" id="204058at2759"/>
<comment type="caution">
    <text evidence="1">The sequence shown here is derived from an EMBL/GenBank/DDBJ whole genome shotgun (WGS) entry which is preliminary data.</text>
</comment>